<name>A0A7S1QHB7_NEODS</name>
<proteinExistence type="predicted"/>
<gene>
    <name evidence="1" type="ORF">NDES1114_LOCUS27277</name>
</gene>
<dbReference type="AlphaFoldDB" id="A0A7S1QHB7"/>
<dbReference type="EMBL" id="HBGF01040742">
    <property type="protein sequence ID" value="CAD9140234.1"/>
    <property type="molecule type" value="Transcribed_RNA"/>
</dbReference>
<organism evidence="1">
    <name type="scientific">Neobodo designis</name>
    <name type="common">Flagellated protozoan</name>
    <name type="synonym">Bodo designis</name>
    <dbReference type="NCBI Taxonomy" id="312471"/>
    <lineage>
        <taxon>Eukaryota</taxon>
        <taxon>Discoba</taxon>
        <taxon>Euglenozoa</taxon>
        <taxon>Kinetoplastea</taxon>
        <taxon>Metakinetoplastina</taxon>
        <taxon>Neobodonida</taxon>
        <taxon>Neobodo</taxon>
    </lineage>
</organism>
<accession>A0A7S1QHB7</accession>
<protein>
    <submittedName>
        <fullName evidence="1">Uncharacterized protein</fullName>
    </submittedName>
</protein>
<evidence type="ECO:0000313" key="1">
    <source>
        <dbReference type="EMBL" id="CAD9140234.1"/>
    </source>
</evidence>
<reference evidence="1" key="1">
    <citation type="submission" date="2021-01" db="EMBL/GenBank/DDBJ databases">
        <authorList>
            <person name="Corre E."/>
            <person name="Pelletier E."/>
            <person name="Niang G."/>
            <person name="Scheremetjew M."/>
            <person name="Finn R."/>
            <person name="Kale V."/>
            <person name="Holt S."/>
            <person name="Cochrane G."/>
            <person name="Meng A."/>
            <person name="Brown T."/>
            <person name="Cohen L."/>
        </authorList>
    </citation>
    <scope>NUCLEOTIDE SEQUENCE</scope>
    <source>
        <strain evidence="1">CCAP 1951/1</strain>
    </source>
</reference>
<sequence length="197" mass="22799">MLRKTARRLQWMGGTHKMAVMGPRLPENDGMYIGMQRAVRSQASIDRDNLTGPVQHWTWENGNREFRADIYDEIAKLPLRFTLHPYDRIHEAMSRSAVGYAPPLGPADPEDTIPFHIHRMPDGTFPHTTRSINPQKGDPRMILSIWGVDGDVFRFEDEMIKILPSFKTFVRDDAVQVWDTTHDVTEILEHWYIALGF</sequence>